<evidence type="ECO:0000313" key="2">
    <source>
        <dbReference type="Proteomes" id="UP000245431"/>
    </source>
</evidence>
<accession>A0A1D3K1I8</accession>
<dbReference type="Proteomes" id="UP000245431">
    <property type="component" value="Chromosome PVE_r1"/>
</dbReference>
<dbReference type="AlphaFoldDB" id="A0A1D3K1I8"/>
<evidence type="ECO:0000313" key="1">
    <source>
        <dbReference type="EMBL" id="SBW82204.1"/>
    </source>
</evidence>
<reference evidence="2" key="1">
    <citation type="submission" date="2016-07" db="EMBL/GenBank/DDBJ databases">
        <authorList>
            <person name="Florea S."/>
            <person name="Webb J.S."/>
            <person name="Jaromczyk J."/>
            <person name="Schardl C.L."/>
        </authorList>
    </citation>
    <scope>NUCLEOTIDE SEQUENCE [LARGE SCALE GENOMIC DNA]</scope>
    <source>
        <strain evidence="2">1YdBTEX2</strain>
    </source>
</reference>
<name>A0A1D3K1I8_PSEVE</name>
<dbReference type="RefSeq" id="WP_017845360.1">
    <property type="nucleotide sequence ID" value="NZ_AOUH01000007.1"/>
</dbReference>
<protein>
    <submittedName>
        <fullName evidence="1">Uncharacterized protein</fullName>
    </submittedName>
</protein>
<organism evidence="1 2">
    <name type="scientific">Pseudomonas veronii 1YdBTEX2</name>
    <dbReference type="NCBI Taxonomy" id="1295141"/>
    <lineage>
        <taxon>Bacteria</taxon>
        <taxon>Pseudomonadati</taxon>
        <taxon>Pseudomonadota</taxon>
        <taxon>Gammaproteobacteria</taxon>
        <taxon>Pseudomonadales</taxon>
        <taxon>Pseudomonadaceae</taxon>
        <taxon>Pseudomonas</taxon>
    </lineage>
</organism>
<gene>
    <name evidence="1" type="ORF">PVE_R1G4322</name>
</gene>
<proteinExistence type="predicted"/>
<sequence length="262" mass="29477">MPGIDNVPHTHMTTTWQKQFSYNEILDRFEPLSSLPPEQRRELEIHPELNPNNKEYWESRAGEYDAGTLPPCCDLDPTTSAFLELLDNIPGRTIETGLGVSANDVRSGKFGALSHSALRELEKLDKNQNYQLVSRIKEENDSMNGSLAWFPENGGSPIEIESSTEGTVFPPNGSALLEHIDLSMLIPTYNNEGISANELRSGKYGRLPPEINQSLEKLQNHKDYALTTLFSPPPNEAPYMAWVEKETDDTVLIHQDPNYAMY</sequence>
<dbReference type="EMBL" id="LT599583">
    <property type="protein sequence ID" value="SBW82204.1"/>
    <property type="molecule type" value="Genomic_DNA"/>
</dbReference>